<organism evidence="3 4">
    <name type="scientific">Colletotrichum shisoi</name>
    <dbReference type="NCBI Taxonomy" id="2078593"/>
    <lineage>
        <taxon>Eukaryota</taxon>
        <taxon>Fungi</taxon>
        <taxon>Dikarya</taxon>
        <taxon>Ascomycota</taxon>
        <taxon>Pezizomycotina</taxon>
        <taxon>Sordariomycetes</taxon>
        <taxon>Hypocreomycetidae</taxon>
        <taxon>Glomerellales</taxon>
        <taxon>Glomerellaceae</taxon>
        <taxon>Colletotrichum</taxon>
        <taxon>Colletotrichum destructivum species complex</taxon>
    </lineage>
</organism>
<dbReference type="EMBL" id="PUHP01000343">
    <property type="protein sequence ID" value="TQN70769.1"/>
    <property type="molecule type" value="Genomic_DNA"/>
</dbReference>
<evidence type="ECO:0000313" key="4">
    <source>
        <dbReference type="Proteomes" id="UP000326340"/>
    </source>
</evidence>
<feature type="transmembrane region" description="Helical" evidence="2">
    <location>
        <begin position="101"/>
        <end position="126"/>
    </location>
</feature>
<proteinExistence type="predicted"/>
<comment type="caution">
    <text evidence="3">The sequence shown here is derived from an EMBL/GenBank/DDBJ whole genome shotgun (WGS) entry which is preliminary data.</text>
</comment>
<gene>
    <name evidence="3" type="ORF">CSHISOI_04661</name>
</gene>
<accession>A0A5Q4BVZ5</accession>
<dbReference type="InterPro" id="IPR053008">
    <property type="entry name" value="Phomopsin_biosynth_assoc"/>
</dbReference>
<evidence type="ECO:0000256" key="2">
    <source>
        <dbReference type="SAM" id="Phobius"/>
    </source>
</evidence>
<keyword evidence="2" id="KW-0812">Transmembrane</keyword>
<evidence type="ECO:0000313" key="3">
    <source>
        <dbReference type="EMBL" id="TQN70769.1"/>
    </source>
</evidence>
<feature type="compositionally biased region" description="Basic and acidic residues" evidence="1">
    <location>
        <begin position="18"/>
        <end position="50"/>
    </location>
</feature>
<sequence length="333" mass="35786">ESQLSDLKTQVQQSQDKLTQEKGSEETIAMERRDGSPARFDDDDWGKLTNEEDVDIDNDLALGPEASSRDREEASKSLLASHSVYNSHKARPSRRSFTTSYPVLAIIVVSSLLLGALTSTALTALVSHIRNTSSSSSSDPSTAHRNDNTLASPSHDNQTAATYLLPAPCGTSPSQARAAGCLFDLVSFNWLPPQCHDAELAAPFEADLRSAGHLAWYEDPRGARPIPRARVATGEASGVYVSLGYHLRHCTAMWRRMHRALMQGGGGLARVDGYIWSYHHTQHCEEMLLAAALDSGSDGGDGGGGRDGGGGEMAVYSTEVRIKYPDCGVVLAS</sequence>
<feature type="compositionally biased region" description="Polar residues" evidence="1">
    <location>
        <begin position="1"/>
        <end position="17"/>
    </location>
</feature>
<dbReference type="Proteomes" id="UP000326340">
    <property type="component" value="Unassembled WGS sequence"/>
</dbReference>
<protein>
    <submittedName>
        <fullName evidence="3">Uncharacterized protein</fullName>
    </submittedName>
</protein>
<keyword evidence="4" id="KW-1185">Reference proteome</keyword>
<feature type="region of interest" description="Disordered" evidence="1">
    <location>
        <begin position="131"/>
        <end position="155"/>
    </location>
</feature>
<evidence type="ECO:0000256" key="1">
    <source>
        <dbReference type="SAM" id="MobiDB-lite"/>
    </source>
</evidence>
<reference evidence="3 4" key="1">
    <citation type="journal article" date="2019" name="Sci. Rep.">
        <title>Colletotrichum shisoi sp. nov., an anthracnose pathogen of Perilla frutescens in Japan: molecular phylogenetic, morphological and genomic evidence.</title>
        <authorList>
            <person name="Gan P."/>
            <person name="Tsushima A."/>
            <person name="Hiroyama R."/>
            <person name="Narusaka M."/>
            <person name="Takano Y."/>
            <person name="Narusaka Y."/>
            <person name="Kawaradani M."/>
            <person name="Damm U."/>
            <person name="Shirasu K."/>
        </authorList>
    </citation>
    <scope>NUCLEOTIDE SEQUENCE [LARGE SCALE GENOMIC DNA]</scope>
    <source>
        <strain evidence="3 4">PG-2018a</strain>
    </source>
</reference>
<name>A0A5Q4BVZ5_9PEZI</name>
<dbReference type="PANTHER" id="PTHR35896:SF3">
    <property type="entry name" value="MAJOR FACILITATOR SUPERFAMILY TRANSPORTER"/>
    <property type="match status" value="1"/>
</dbReference>
<dbReference type="PANTHER" id="PTHR35896">
    <property type="entry name" value="IG-LIKE DOMAIN-CONTAINING PROTEIN"/>
    <property type="match status" value="1"/>
</dbReference>
<dbReference type="AlphaFoldDB" id="A0A5Q4BVZ5"/>
<dbReference type="OrthoDB" id="3501153at2759"/>
<keyword evidence="2" id="KW-1133">Transmembrane helix</keyword>
<feature type="non-terminal residue" evidence="3">
    <location>
        <position position="1"/>
    </location>
</feature>
<feature type="region of interest" description="Disordered" evidence="1">
    <location>
        <begin position="1"/>
        <end position="52"/>
    </location>
</feature>
<keyword evidence="2" id="KW-0472">Membrane</keyword>